<reference evidence="1 2" key="1">
    <citation type="journal article" date="2009" name="Science">
        <title>Green evolution and dynamic adaptations revealed by genomes of the marine picoeukaryotes Micromonas.</title>
        <authorList>
            <person name="Worden A.Z."/>
            <person name="Lee J.H."/>
            <person name="Mock T."/>
            <person name="Rouze P."/>
            <person name="Simmons M.P."/>
            <person name="Aerts A.L."/>
            <person name="Allen A.E."/>
            <person name="Cuvelier M.L."/>
            <person name="Derelle E."/>
            <person name="Everett M.V."/>
            <person name="Foulon E."/>
            <person name="Grimwood J."/>
            <person name="Gundlach H."/>
            <person name="Henrissat B."/>
            <person name="Napoli C."/>
            <person name="McDonald S.M."/>
            <person name="Parker M.S."/>
            <person name="Rombauts S."/>
            <person name="Salamov A."/>
            <person name="Von Dassow P."/>
            <person name="Badger J.H."/>
            <person name="Coutinho P.M."/>
            <person name="Demir E."/>
            <person name="Dubchak I."/>
            <person name="Gentemann C."/>
            <person name="Eikrem W."/>
            <person name="Gready J.E."/>
            <person name="John U."/>
            <person name="Lanier W."/>
            <person name="Lindquist E.A."/>
            <person name="Lucas S."/>
            <person name="Mayer K.F."/>
            <person name="Moreau H."/>
            <person name="Not F."/>
            <person name="Otillar R."/>
            <person name="Panaud O."/>
            <person name="Pangilinan J."/>
            <person name="Paulsen I."/>
            <person name="Piegu B."/>
            <person name="Poliakov A."/>
            <person name="Robbens S."/>
            <person name="Schmutz J."/>
            <person name="Toulza E."/>
            <person name="Wyss T."/>
            <person name="Zelensky A."/>
            <person name="Zhou K."/>
            <person name="Armbrust E.V."/>
            <person name="Bhattacharya D."/>
            <person name="Goodenough U.W."/>
            <person name="Van de Peer Y."/>
            <person name="Grigoriev I.V."/>
        </authorList>
    </citation>
    <scope>NUCLEOTIDE SEQUENCE [LARGE SCALE GENOMIC DNA]</scope>
    <source>
        <strain evidence="1 2">CCMP1545</strain>
    </source>
</reference>
<dbReference type="GeneID" id="9681685"/>
<dbReference type="AlphaFoldDB" id="C1MKB9"/>
<sequence length="136" mass="16474">MEAYESSTVRVWQIQYVYTFIPSYEDKPYCRPYSTVLVRCTAVHVHIQYIFMDGNRIFYHTKLSNLRRYFRTFESTFEGTKVLSKYEGTKVLSYKVLSYFRKYFRTKEKYEGTKVSCYLRTKVSCYEGTKVLYNYV</sequence>
<name>C1MKB9_MICPC</name>
<organism evidence="2">
    <name type="scientific">Micromonas pusilla (strain CCMP1545)</name>
    <name type="common">Picoplanktonic green alga</name>
    <dbReference type="NCBI Taxonomy" id="564608"/>
    <lineage>
        <taxon>Eukaryota</taxon>
        <taxon>Viridiplantae</taxon>
        <taxon>Chlorophyta</taxon>
        <taxon>Mamiellophyceae</taxon>
        <taxon>Mamiellales</taxon>
        <taxon>Mamiellaceae</taxon>
        <taxon>Micromonas</taxon>
    </lineage>
</organism>
<protein>
    <submittedName>
        <fullName evidence="1">Predicted protein</fullName>
    </submittedName>
</protein>
<dbReference type="KEGG" id="mpp:MICPUCDRAFT_55274"/>
<accession>C1MKB9</accession>
<dbReference type="RefSeq" id="XP_003055967.1">
    <property type="nucleotide sequence ID" value="XM_003055921.1"/>
</dbReference>
<keyword evidence="2" id="KW-1185">Reference proteome</keyword>
<dbReference type="EMBL" id="GG663736">
    <property type="protein sequence ID" value="EEH59343.1"/>
    <property type="molecule type" value="Genomic_DNA"/>
</dbReference>
<evidence type="ECO:0000313" key="1">
    <source>
        <dbReference type="EMBL" id="EEH59343.1"/>
    </source>
</evidence>
<evidence type="ECO:0000313" key="2">
    <source>
        <dbReference type="Proteomes" id="UP000001876"/>
    </source>
</evidence>
<dbReference type="Proteomes" id="UP000001876">
    <property type="component" value="Unassembled WGS sequence"/>
</dbReference>
<gene>
    <name evidence="1" type="ORF">MICPUCDRAFT_55274</name>
</gene>
<proteinExistence type="predicted"/>